<dbReference type="Pfam" id="PF13649">
    <property type="entry name" value="Methyltransf_25"/>
    <property type="match status" value="1"/>
</dbReference>
<keyword evidence="6" id="KW-1185">Reference proteome</keyword>
<dbReference type="PANTHER" id="PTHR43464">
    <property type="entry name" value="METHYLTRANSFERASE"/>
    <property type="match status" value="1"/>
</dbReference>
<evidence type="ECO:0000256" key="3">
    <source>
        <dbReference type="ARBA" id="ARBA00022691"/>
    </source>
</evidence>
<evidence type="ECO:0000259" key="4">
    <source>
        <dbReference type="Pfam" id="PF13649"/>
    </source>
</evidence>
<evidence type="ECO:0000313" key="5">
    <source>
        <dbReference type="EMBL" id="MDN7024513.1"/>
    </source>
</evidence>
<dbReference type="InterPro" id="IPR029063">
    <property type="entry name" value="SAM-dependent_MTases_sf"/>
</dbReference>
<evidence type="ECO:0000256" key="2">
    <source>
        <dbReference type="ARBA" id="ARBA00022679"/>
    </source>
</evidence>
<dbReference type="Gene3D" id="3.40.50.150">
    <property type="entry name" value="Vaccinia Virus protein VP39"/>
    <property type="match status" value="1"/>
</dbReference>
<dbReference type="EMBL" id="VCYH01000003">
    <property type="protein sequence ID" value="MDN7024513.1"/>
    <property type="molecule type" value="Genomic_DNA"/>
</dbReference>
<dbReference type="Proteomes" id="UP001168338">
    <property type="component" value="Unassembled WGS sequence"/>
</dbReference>
<sequence length="361" mass="40756">MYFLAADEKEHWAALARKIKSTTAQPDSCEGEIRRSRLSAFQFYTGVLLTANGQGDRGREWLEAAALAEREGLFSSSFLIGFLERQENRLIMPTPAFADPRPFIHFAGVPVMREARARFLQQCGHTLPSFDEPFRMLDIGCGDGTLTAALLGHLQETGTIGEIGEVMLVDASPAMLDLAEATVKKAIPDARITTANHRIEDISDQIDRRFDLAVSSLAYHHMPREQKEVHLARLKPWIDHFIIFELDANHDAPEVHSPEMAFSVYQSYGRLIDFIFAHDAPVDVAINCVDCFLMSEQVSLLTQERGERTDYHMLRTEWCDLFEGVLAPAFSLRCDAACYADEYMTLFTMHYGRDTEENALL</sequence>
<keyword evidence="2" id="KW-0808">Transferase</keyword>
<name>A0ABT8M9A4_9EURY</name>
<feature type="domain" description="Methyltransferase" evidence="4">
    <location>
        <begin position="137"/>
        <end position="233"/>
    </location>
</feature>
<dbReference type="RefSeq" id="WP_301663616.1">
    <property type="nucleotide sequence ID" value="NZ_VCYH01000003.1"/>
</dbReference>
<proteinExistence type="predicted"/>
<comment type="caution">
    <text evidence="5">The sequence shown here is derived from an EMBL/GenBank/DDBJ whole genome shotgun (WGS) entry which is preliminary data.</text>
</comment>
<organism evidence="5 6">
    <name type="scientific">Methanoculleus frigidifontis</name>
    <dbReference type="NCBI Taxonomy" id="2584085"/>
    <lineage>
        <taxon>Archaea</taxon>
        <taxon>Methanobacteriati</taxon>
        <taxon>Methanobacteriota</taxon>
        <taxon>Stenosarchaea group</taxon>
        <taxon>Methanomicrobia</taxon>
        <taxon>Methanomicrobiales</taxon>
        <taxon>Methanomicrobiaceae</taxon>
        <taxon>Methanoculleus</taxon>
    </lineage>
</organism>
<dbReference type="CDD" id="cd02440">
    <property type="entry name" value="AdoMet_MTases"/>
    <property type="match status" value="1"/>
</dbReference>
<dbReference type="InterPro" id="IPR041698">
    <property type="entry name" value="Methyltransf_25"/>
</dbReference>
<keyword evidence="3" id="KW-0949">S-adenosyl-L-methionine</keyword>
<dbReference type="PANTHER" id="PTHR43464:SF19">
    <property type="entry name" value="UBIQUINONE BIOSYNTHESIS O-METHYLTRANSFERASE, MITOCHONDRIAL"/>
    <property type="match status" value="1"/>
</dbReference>
<evidence type="ECO:0000313" key="6">
    <source>
        <dbReference type="Proteomes" id="UP001168338"/>
    </source>
</evidence>
<reference evidence="5" key="1">
    <citation type="submission" date="2019-05" db="EMBL/GenBank/DDBJ databases">
        <title>Methanoculleus sp. FWC-SCC1, a methanogenic archaeon isolated from deep marine cold seep.</title>
        <authorList>
            <person name="Chen Y.-W."/>
            <person name="Chen S.-C."/>
            <person name="Teng N.-H."/>
            <person name="Lai M.-C."/>
        </authorList>
    </citation>
    <scope>NUCLEOTIDE SEQUENCE</scope>
    <source>
        <strain evidence="5">FWC-SCC1</strain>
    </source>
</reference>
<evidence type="ECO:0000256" key="1">
    <source>
        <dbReference type="ARBA" id="ARBA00022603"/>
    </source>
</evidence>
<gene>
    <name evidence="5" type="ORF">FGU65_06360</name>
</gene>
<keyword evidence="1 5" id="KW-0489">Methyltransferase</keyword>
<protein>
    <submittedName>
        <fullName evidence="5">Class I SAM-dependent methyltransferase</fullName>
    </submittedName>
</protein>
<accession>A0ABT8M9A4</accession>
<dbReference type="SUPFAM" id="SSF53335">
    <property type="entry name" value="S-adenosyl-L-methionine-dependent methyltransferases"/>
    <property type="match status" value="1"/>
</dbReference>
<dbReference type="GO" id="GO:0032259">
    <property type="term" value="P:methylation"/>
    <property type="evidence" value="ECO:0007669"/>
    <property type="project" value="UniProtKB-KW"/>
</dbReference>
<dbReference type="GO" id="GO:0008168">
    <property type="term" value="F:methyltransferase activity"/>
    <property type="evidence" value="ECO:0007669"/>
    <property type="project" value="UniProtKB-KW"/>
</dbReference>